<dbReference type="AlphaFoldDB" id="E6JZM8"/>
<evidence type="ECO:0000313" key="2">
    <source>
        <dbReference type="Proteomes" id="UP000004946"/>
    </source>
</evidence>
<reference evidence="1 2" key="1">
    <citation type="submission" date="2010-12" db="EMBL/GenBank/DDBJ databases">
        <authorList>
            <person name="Muzny D."/>
            <person name="Qin X."/>
            <person name="Buhay C."/>
            <person name="Dugan-Rocha S."/>
            <person name="Ding Y."/>
            <person name="Chen G."/>
            <person name="Hawes A."/>
            <person name="Holder M."/>
            <person name="Jhangiani S."/>
            <person name="Johnson A."/>
            <person name="Khan Z."/>
            <person name="Li Z."/>
            <person name="Liu W."/>
            <person name="Liu X."/>
            <person name="Perez L."/>
            <person name="Shen H."/>
            <person name="Wang Q."/>
            <person name="Watt J."/>
            <person name="Xi L."/>
            <person name="Xin Y."/>
            <person name="Zhou J."/>
            <person name="Deng J."/>
            <person name="Jiang H."/>
            <person name="Liu Y."/>
            <person name="Qu J."/>
            <person name="Song X.-Z."/>
            <person name="Zhang L."/>
            <person name="Villasana D."/>
            <person name="Johnson A."/>
            <person name="Liu J."/>
            <person name="Liyanage D."/>
            <person name="Lorensuhewa L."/>
            <person name="Robinson T."/>
            <person name="Song A."/>
            <person name="Song B.-B."/>
            <person name="Dinh H."/>
            <person name="Thornton R."/>
            <person name="Coyle M."/>
            <person name="Francisco L."/>
            <person name="Jackson L."/>
            <person name="Javaid M."/>
            <person name="Korchina V."/>
            <person name="Kovar C."/>
            <person name="Mata R."/>
            <person name="Mathew T."/>
            <person name="Ngo R."/>
            <person name="Nguyen L."/>
            <person name="Nguyen N."/>
            <person name="Okwuonu G."/>
            <person name="Ongeri F."/>
            <person name="Pham C."/>
            <person name="Simmons D."/>
            <person name="Wilczek-Boney K."/>
            <person name="Hale W."/>
            <person name="Jakkamsetti A."/>
            <person name="Pham P."/>
            <person name="Ruth R."/>
            <person name="San Lucas F."/>
            <person name="Warren J."/>
            <person name="Zhang J."/>
            <person name="Zhao Z."/>
            <person name="Zhou C."/>
            <person name="Zhu D."/>
            <person name="Lee S."/>
            <person name="Bess C."/>
            <person name="Blankenburg K."/>
            <person name="Forbes L."/>
            <person name="Fu Q."/>
            <person name="Gubbala S."/>
            <person name="Hirani K."/>
            <person name="Jayaseelan J.C."/>
            <person name="Lara F."/>
            <person name="Munidasa M."/>
            <person name="Palculict T."/>
            <person name="Patil S."/>
            <person name="Pu L.-L."/>
            <person name="Saada N."/>
            <person name="Tang L."/>
            <person name="Weissenberger G."/>
            <person name="Zhu Y."/>
            <person name="Hemphill L."/>
            <person name="Shang Y."/>
            <person name="Youmans B."/>
            <person name="Ayvaz T."/>
            <person name="Ross M."/>
            <person name="Santibanez J."/>
            <person name="Aqrawi P."/>
            <person name="Gross S."/>
            <person name="Joshi V."/>
            <person name="Fowler G."/>
            <person name="Nazareth L."/>
            <person name="Reid J."/>
            <person name="Worley K."/>
            <person name="Petrosino J."/>
            <person name="Highlander S."/>
            <person name="Gibbs R."/>
        </authorList>
    </citation>
    <scope>NUCLEOTIDE SEQUENCE [LARGE SCALE GENOMIC DNA]</scope>
    <source>
        <strain evidence="1 2">DSM 10105</strain>
    </source>
</reference>
<dbReference type="Proteomes" id="UP000004946">
    <property type="component" value="Chromosome"/>
</dbReference>
<accession>E6JZM8</accession>
<protein>
    <submittedName>
        <fullName evidence="1">Uncharacterized protein</fullName>
    </submittedName>
</protein>
<comment type="caution">
    <text evidence="1">The sequence shown here is derived from an EMBL/GenBank/DDBJ whole genome shotgun (WGS) entry which is preliminary data.</text>
</comment>
<keyword evidence="2" id="KW-1185">Reference proteome</keyword>
<dbReference type="EMBL" id="AEON01000001">
    <property type="protein sequence ID" value="EFT84074.1"/>
    <property type="molecule type" value="Genomic_DNA"/>
</dbReference>
<dbReference type="HOGENOM" id="CLU_1936005_0_0_11"/>
<dbReference type="RefSeq" id="WP_006289934.1">
    <property type="nucleotide sequence ID" value="NZ_AP012333.1"/>
</dbReference>
<dbReference type="KEGG" id="pdo:PSDT_0573"/>
<sequence length="130" mass="15014">MYTIEMRIRGNSIRVYSGAATTPRFTANVSESSGGVAGYRSDQRTVCELLRMGDAWTYEPYERFDVTFPDDTIAQYGRIIRSNCTWDDEFQVFTLTSDIEGSDTRRESISMDYEFYHSEQLDLECGNDYT</sequence>
<evidence type="ECO:0000313" key="1">
    <source>
        <dbReference type="EMBL" id="EFT84074.1"/>
    </source>
</evidence>
<dbReference type="PATRIC" id="fig|864564.6.peg.631"/>
<name>E6JZM8_PARDN</name>
<gene>
    <name evidence="1" type="ORF">HMPREF0620_1079</name>
</gene>
<dbReference type="eggNOG" id="COG3858">
    <property type="taxonomic scope" value="Bacteria"/>
</dbReference>
<organism evidence="1 2">
    <name type="scientific">Parascardovia denticolens DSM 10105 = JCM 12538</name>
    <dbReference type="NCBI Taxonomy" id="864564"/>
    <lineage>
        <taxon>Bacteria</taxon>
        <taxon>Bacillati</taxon>
        <taxon>Actinomycetota</taxon>
        <taxon>Actinomycetes</taxon>
        <taxon>Bifidobacteriales</taxon>
        <taxon>Bifidobacteriaceae</taxon>
        <taxon>Parascardovia</taxon>
    </lineage>
</organism>
<proteinExistence type="predicted"/>